<organism evidence="6 7">
    <name type="scientific">Massilia violaceinigra</name>
    <dbReference type="NCBI Taxonomy" id="2045208"/>
    <lineage>
        <taxon>Bacteria</taxon>
        <taxon>Pseudomonadati</taxon>
        <taxon>Pseudomonadota</taxon>
        <taxon>Betaproteobacteria</taxon>
        <taxon>Burkholderiales</taxon>
        <taxon>Oxalobacteraceae</taxon>
        <taxon>Telluria group</taxon>
        <taxon>Massilia</taxon>
    </lineage>
</organism>
<dbReference type="InterPro" id="IPR004792">
    <property type="entry name" value="BaiN-like"/>
</dbReference>
<dbReference type="InterPro" id="IPR036188">
    <property type="entry name" value="FAD/NAD-bd_sf"/>
</dbReference>
<keyword evidence="7" id="KW-1185">Reference proteome</keyword>
<dbReference type="AlphaFoldDB" id="A0A2D2DK27"/>
<dbReference type="Proteomes" id="UP000229897">
    <property type="component" value="Chromosome"/>
</dbReference>
<gene>
    <name evidence="6" type="ORF">CR152_13000</name>
</gene>
<accession>A0A2D2DK27</accession>
<evidence type="ECO:0000256" key="3">
    <source>
        <dbReference type="ARBA" id="ARBA00022827"/>
    </source>
</evidence>
<keyword evidence="3" id="KW-0274">FAD</keyword>
<dbReference type="RefSeq" id="WP_099875290.1">
    <property type="nucleotide sequence ID" value="NZ_CP024608.1"/>
</dbReference>
<feature type="domain" description="RsdA/BaiN/AoA(So)-like insert" evidence="5">
    <location>
        <begin position="189"/>
        <end position="347"/>
    </location>
</feature>
<dbReference type="PRINTS" id="PR00368">
    <property type="entry name" value="FADPNR"/>
</dbReference>
<dbReference type="EMBL" id="CP024608">
    <property type="protein sequence ID" value="ATQ75329.1"/>
    <property type="molecule type" value="Genomic_DNA"/>
</dbReference>
<dbReference type="NCBIfam" id="TIGR00275">
    <property type="entry name" value="aminoacetone oxidase family FAD-binding enzyme"/>
    <property type="match status" value="1"/>
</dbReference>
<dbReference type="Gene3D" id="1.10.8.260">
    <property type="entry name" value="HI0933 insert domain-like"/>
    <property type="match status" value="1"/>
</dbReference>
<dbReference type="OrthoDB" id="9773233at2"/>
<dbReference type="InterPro" id="IPR057661">
    <property type="entry name" value="RsdA/BaiN/AoA(So)_Rossmann"/>
</dbReference>
<dbReference type="Pfam" id="PF22780">
    <property type="entry name" value="HI0933_like_1st"/>
    <property type="match status" value="1"/>
</dbReference>
<evidence type="ECO:0000259" key="4">
    <source>
        <dbReference type="Pfam" id="PF03486"/>
    </source>
</evidence>
<name>A0A2D2DK27_9BURK</name>
<dbReference type="PANTHER" id="PTHR42887:SF2">
    <property type="entry name" value="OS12G0638800 PROTEIN"/>
    <property type="match status" value="1"/>
</dbReference>
<protein>
    <submittedName>
        <fullName evidence="6">Aminoacetone oxidase family FAD-binding enzyme</fullName>
    </submittedName>
</protein>
<dbReference type="Gene3D" id="3.50.50.60">
    <property type="entry name" value="FAD/NAD(P)-binding domain"/>
    <property type="match status" value="1"/>
</dbReference>
<dbReference type="KEGG" id="mass:CR152_13000"/>
<dbReference type="SUPFAM" id="SSF51905">
    <property type="entry name" value="FAD/NAD(P)-binding domain"/>
    <property type="match status" value="1"/>
</dbReference>
<feature type="domain" description="RsdA/BaiN/AoA(So)-like Rossmann fold-like" evidence="4">
    <location>
        <begin position="6"/>
        <end position="400"/>
    </location>
</feature>
<dbReference type="Gene3D" id="2.40.30.10">
    <property type="entry name" value="Translation factors"/>
    <property type="match status" value="1"/>
</dbReference>
<comment type="cofactor">
    <cofactor evidence="1">
        <name>FAD</name>
        <dbReference type="ChEBI" id="CHEBI:57692"/>
    </cofactor>
</comment>
<evidence type="ECO:0000256" key="2">
    <source>
        <dbReference type="ARBA" id="ARBA00022630"/>
    </source>
</evidence>
<evidence type="ECO:0000259" key="5">
    <source>
        <dbReference type="Pfam" id="PF22780"/>
    </source>
</evidence>
<dbReference type="PANTHER" id="PTHR42887">
    <property type="entry name" value="OS12G0638800 PROTEIN"/>
    <property type="match status" value="1"/>
</dbReference>
<sequence length="402" mass="43376">MAKQFDVAVIGAGAAGMMCAAVAAQRGKRVVLIDHAEKLAEKIRISGGGRCNFTNINSAPQNFLSDNPHFCKSALSRYTPQDFLALVKKHRIGYHEKHRGQLFCNESAEQIIQMLKAECASGDVTWRMPSKVESLDKTADGFFILTDSGEILADSVVIATGGLSIPKIGATDFGYRIAAQFDLNMVEPRPGLVPLTFDGPSWEAFVPLAGIALEVEVETGSNKGKGNKRGHFREDLLFTHRGLSGPAILQISSYWQPGTPIIVNLLPEMDVAQELIDGKSTLKKQLGNVVSQWLPVRLAEVLIGVAGLTPDARLADLPDAKLRKLGDAINRWAIVPTGSEGYRKAEVTLGGIDTRELSQQSMMANKVPGLYFIGEAVDVTGWLGGYNFQWAWASGVAAGQAV</sequence>
<dbReference type="Pfam" id="PF03486">
    <property type="entry name" value="HI0933_like"/>
    <property type="match status" value="1"/>
</dbReference>
<evidence type="ECO:0000313" key="7">
    <source>
        <dbReference type="Proteomes" id="UP000229897"/>
    </source>
</evidence>
<evidence type="ECO:0000256" key="1">
    <source>
        <dbReference type="ARBA" id="ARBA00001974"/>
    </source>
</evidence>
<proteinExistence type="predicted"/>
<dbReference type="InterPro" id="IPR055178">
    <property type="entry name" value="RsdA/BaiN/AoA(So)-like_dom"/>
</dbReference>
<dbReference type="PRINTS" id="PR00411">
    <property type="entry name" value="PNDRDTASEI"/>
</dbReference>
<reference evidence="6" key="1">
    <citation type="submission" date="2017-10" db="EMBL/GenBank/DDBJ databases">
        <title>Massilia psychrophilum sp. nov., a novel purple-pigmented bacterium isolated from Tianshan glacier, Xinjiang Municipality, China.</title>
        <authorList>
            <person name="Wang H."/>
        </authorList>
    </citation>
    <scope>NUCLEOTIDE SEQUENCE [LARGE SCALE GENOMIC DNA]</scope>
    <source>
        <strain evidence="6">B2</strain>
    </source>
</reference>
<dbReference type="SUPFAM" id="SSF160996">
    <property type="entry name" value="HI0933 insert domain-like"/>
    <property type="match status" value="1"/>
</dbReference>
<dbReference type="InterPro" id="IPR023166">
    <property type="entry name" value="BaiN-like_dom_sf"/>
</dbReference>
<evidence type="ECO:0000313" key="6">
    <source>
        <dbReference type="EMBL" id="ATQ75329.1"/>
    </source>
</evidence>
<keyword evidence="2" id="KW-0285">Flavoprotein</keyword>